<dbReference type="EMBL" id="JARK01001365">
    <property type="protein sequence ID" value="EYC17757.1"/>
    <property type="molecule type" value="Genomic_DNA"/>
</dbReference>
<dbReference type="AlphaFoldDB" id="A0A016USF7"/>
<dbReference type="PANTHER" id="PTHR21459">
    <property type="entry name" value="PROTEIN CBG08968"/>
    <property type="match status" value="1"/>
</dbReference>
<protein>
    <submittedName>
        <fullName evidence="1">Uncharacterized protein</fullName>
    </submittedName>
</protein>
<organism evidence="1 2">
    <name type="scientific">Ancylostoma ceylanicum</name>
    <dbReference type="NCBI Taxonomy" id="53326"/>
    <lineage>
        <taxon>Eukaryota</taxon>
        <taxon>Metazoa</taxon>
        <taxon>Ecdysozoa</taxon>
        <taxon>Nematoda</taxon>
        <taxon>Chromadorea</taxon>
        <taxon>Rhabditida</taxon>
        <taxon>Rhabditina</taxon>
        <taxon>Rhabditomorpha</taxon>
        <taxon>Strongyloidea</taxon>
        <taxon>Ancylostomatidae</taxon>
        <taxon>Ancylostomatinae</taxon>
        <taxon>Ancylostoma</taxon>
    </lineage>
</organism>
<comment type="caution">
    <text evidence="1">The sequence shown here is derived from an EMBL/GenBank/DDBJ whole genome shotgun (WGS) entry which is preliminary data.</text>
</comment>
<gene>
    <name evidence="1" type="primary">Acey_s0029.g1855</name>
    <name evidence="1" type="ORF">Y032_0029g1855</name>
</gene>
<name>A0A016USF7_9BILA</name>
<dbReference type="Proteomes" id="UP000024635">
    <property type="component" value="Unassembled WGS sequence"/>
</dbReference>
<evidence type="ECO:0000313" key="1">
    <source>
        <dbReference type="EMBL" id="EYC17757.1"/>
    </source>
</evidence>
<dbReference type="PANTHER" id="PTHR21459:SF2">
    <property type="entry name" value="PROTEIN CBG08968"/>
    <property type="match status" value="1"/>
</dbReference>
<keyword evidence="2" id="KW-1185">Reference proteome</keyword>
<reference evidence="2" key="1">
    <citation type="journal article" date="2015" name="Nat. Genet.">
        <title>The genome and transcriptome of the zoonotic hookworm Ancylostoma ceylanicum identify infection-specific gene families.</title>
        <authorList>
            <person name="Schwarz E.M."/>
            <person name="Hu Y."/>
            <person name="Antoshechkin I."/>
            <person name="Miller M.M."/>
            <person name="Sternberg P.W."/>
            <person name="Aroian R.V."/>
        </authorList>
    </citation>
    <scope>NUCLEOTIDE SEQUENCE</scope>
    <source>
        <strain evidence="2">HY135</strain>
    </source>
</reference>
<evidence type="ECO:0000313" key="2">
    <source>
        <dbReference type="Proteomes" id="UP000024635"/>
    </source>
</evidence>
<sequence length="230" mass="27169">MAPRKTKTNDSTTPPAVWLEQILKRWDDYFQRFGRIFDFLIGLQETQTSALAIKNLENRYASFAIDNNSAAMYSLLVKFQSDSRTVQEKSCRITWIGVDEKVDDHTTAAFDREALKEIIDHSGDQELLAEWEAQKIDIRRYPERRDRLTTDRPRIIKITTRNRELRDKFSDQMRRGRLSLTRQFVHSFARKDYTCEELEFDRALRKKAGLLNQQAGKLLYIMRDLSIQKL</sequence>
<proteinExistence type="predicted"/>
<accession>A0A016USF7</accession>
<dbReference type="OrthoDB" id="5859941at2759"/>